<dbReference type="Proteomes" id="UP000661193">
    <property type="component" value="Unassembled WGS sequence"/>
</dbReference>
<gene>
    <name evidence="2" type="ORF">JMF97_15975</name>
</gene>
<organism evidence="2 3">
    <name type="scientific">Micromonospora fiedleri</name>
    <dbReference type="NCBI Taxonomy" id="1157498"/>
    <lineage>
        <taxon>Bacteria</taxon>
        <taxon>Bacillati</taxon>
        <taxon>Actinomycetota</taxon>
        <taxon>Actinomycetes</taxon>
        <taxon>Micromonosporales</taxon>
        <taxon>Micromonosporaceae</taxon>
        <taxon>Micromonospora</taxon>
    </lineage>
</organism>
<accession>A0ABS1UPR1</accession>
<feature type="region of interest" description="Disordered" evidence="1">
    <location>
        <begin position="570"/>
        <end position="589"/>
    </location>
</feature>
<name>A0ABS1UPR1_9ACTN</name>
<sequence>MTGRTDARHGPPSAPVVDCTSCAGAGVVTEPCRCGDGGDRLLVDGRDEVGQAYQDCLLCGGGGRLTIDCEGCRGNGRRRAQVVLTVADLDTGAVASANVVPGSVEPTPAAQGGWCLDLTALIGEQAVRAGLAAAVVLTVPLRRWRPGWSAARRRAMEAEAIARQGYRPWWLLLGRSAAPPAEEPAQRLSRLCALADLLRLDLVIEARRQSYGRPTWHVRFDLPGAEVPAQTPAHWPDLPTAVAATSDDDALFGLMERGMGAPAYTIDPHHAVRAARPVVDLAQLGRRLVADLHRVPGAQAVWRDGRWWYVRLVVGGSTVLLTERETGQVARQVVTLLRRVAEPPAPSWQGVPVPYTACPDCVPGGRLTRCDCLRHGAVDGQCRLCDGAGYAPAVFGCPGCRGSRRRYALLTVTVTDLASRVDHELWLPGDGPTVAPGHRLDRPYRLADQAAAFGVRPEDLTEADGGRPLGYELREGLVLAGGPNPQRRFVASAAAGRPAARLIVVARRPDAPPLSDLIRLAHGLSLSVLVSVQDDRPAGMSLLWAVSLIPGGLDPSQLDRPGLSGVDRLSAGGVDRPGPGGVDRRGPGGVGRPHQLTVEAAVAFCLRHLDDALRTAVPTDPGVPIPVPQAPASTAPPDPVPDILALAARHTRREVTVEIGGYESRIHLRGPHGWQLLAQAATLGEALRRLR</sequence>
<reference evidence="2 3" key="1">
    <citation type="submission" date="2021-01" db="EMBL/GenBank/DDBJ databases">
        <title>Genome sequencing of Micromonospora fiedleri MG-37.</title>
        <authorList>
            <person name="Moreland P.E.J."/>
            <person name="Stach J.E.M."/>
        </authorList>
    </citation>
    <scope>NUCLEOTIDE SEQUENCE [LARGE SCALE GENOMIC DNA]</scope>
    <source>
        <strain evidence="2 3">MG-37</strain>
    </source>
</reference>
<comment type="caution">
    <text evidence="2">The sequence shown here is derived from an EMBL/GenBank/DDBJ whole genome shotgun (WGS) entry which is preliminary data.</text>
</comment>
<keyword evidence="3" id="KW-1185">Reference proteome</keyword>
<dbReference type="EMBL" id="JAETXL010000005">
    <property type="protein sequence ID" value="MBL6277658.1"/>
    <property type="molecule type" value="Genomic_DNA"/>
</dbReference>
<protein>
    <recommendedName>
        <fullName evidence="4">Thaumarchaeal output domain-containing protein</fullName>
    </recommendedName>
</protein>
<proteinExistence type="predicted"/>
<evidence type="ECO:0000256" key="1">
    <source>
        <dbReference type="SAM" id="MobiDB-lite"/>
    </source>
</evidence>
<evidence type="ECO:0000313" key="2">
    <source>
        <dbReference type="EMBL" id="MBL6277658.1"/>
    </source>
</evidence>
<evidence type="ECO:0000313" key="3">
    <source>
        <dbReference type="Proteomes" id="UP000661193"/>
    </source>
</evidence>
<dbReference type="RefSeq" id="WP_203222290.1">
    <property type="nucleotide sequence ID" value="NZ_JAETXL010000005.1"/>
</dbReference>
<evidence type="ECO:0008006" key="4">
    <source>
        <dbReference type="Google" id="ProtNLM"/>
    </source>
</evidence>